<organism evidence="11 12">
    <name type="scientific">Chitinibacter bivalviorum</name>
    <dbReference type="NCBI Taxonomy" id="2739434"/>
    <lineage>
        <taxon>Bacteria</taxon>
        <taxon>Pseudomonadati</taxon>
        <taxon>Pseudomonadota</taxon>
        <taxon>Betaproteobacteria</taxon>
        <taxon>Neisseriales</taxon>
        <taxon>Chitinibacteraceae</taxon>
        <taxon>Chitinibacter</taxon>
    </lineage>
</organism>
<evidence type="ECO:0000256" key="4">
    <source>
        <dbReference type="ARBA" id="ARBA00014035"/>
    </source>
</evidence>
<dbReference type="NCBIfam" id="TIGR00547">
    <property type="entry name" value="lolA"/>
    <property type="match status" value="1"/>
</dbReference>
<dbReference type="HAMAP" id="MF_00240">
    <property type="entry name" value="LolA"/>
    <property type="match status" value="1"/>
</dbReference>
<evidence type="ECO:0000256" key="8">
    <source>
        <dbReference type="ARBA" id="ARBA00022927"/>
    </source>
</evidence>
<dbReference type="AlphaFoldDB" id="A0A7H9BHZ2"/>
<evidence type="ECO:0000256" key="1">
    <source>
        <dbReference type="ARBA" id="ARBA00004418"/>
    </source>
</evidence>
<sequence precursor="true">MFHLNNIIRTSFLIIAFILPTTSHADSVNDLQKYLNETKSLSANFNQTVRSKSGKTENSSGQFYLIRPGKFKWIYKQPYNQEITSNGQQLWLYDIDLAQVTIKPINKALDASPAAILTGNNNLAQNFNLQSLPTKDGANWVALTPKSKDGSFAQIRIGLVNGAIDRMELDDHFNQTTMISFNKVQKNAPISAQMFTFTPPAGVDVIRE</sequence>
<dbReference type="Gene3D" id="2.50.20.10">
    <property type="entry name" value="Lipoprotein localisation LolA/LolB/LppX"/>
    <property type="match status" value="1"/>
</dbReference>
<keyword evidence="6 10" id="KW-0732">Signal</keyword>
<dbReference type="RefSeq" id="WP_179358238.1">
    <property type="nucleotide sequence ID" value="NZ_CP058627.1"/>
</dbReference>
<gene>
    <name evidence="10 11" type="primary">lolA</name>
    <name evidence="11" type="ORF">HQ393_07760</name>
</gene>
<dbReference type="KEGG" id="chiz:HQ393_07760"/>
<comment type="function">
    <text evidence="10">Participates in the translocation of lipoproteins from the inner membrane to the outer membrane. Only forms a complex with a lipoprotein if the residue after the N-terminal Cys is not an aspartate (The Asp acts as a targeting signal to indicate that the lipoprotein should stay in the inner membrane).</text>
</comment>
<protein>
    <recommendedName>
        <fullName evidence="4 10">Outer-membrane lipoprotein carrier protein</fullName>
    </recommendedName>
</protein>
<evidence type="ECO:0000313" key="11">
    <source>
        <dbReference type="EMBL" id="QLG88159.1"/>
    </source>
</evidence>
<feature type="chain" id="PRO_5029068999" description="Outer-membrane lipoprotein carrier protein" evidence="10">
    <location>
        <begin position="26"/>
        <end position="208"/>
    </location>
</feature>
<dbReference type="EMBL" id="CP058627">
    <property type="protein sequence ID" value="QLG88159.1"/>
    <property type="molecule type" value="Genomic_DNA"/>
</dbReference>
<evidence type="ECO:0000256" key="9">
    <source>
        <dbReference type="ARBA" id="ARBA00023186"/>
    </source>
</evidence>
<keyword evidence="8 10" id="KW-0653">Protein transport</keyword>
<name>A0A7H9BHZ2_9NEIS</name>
<evidence type="ECO:0000256" key="7">
    <source>
        <dbReference type="ARBA" id="ARBA00022764"/>
    </source>
</evidence>
<dbReference type="CDD" id="cd16325">
    <property type="entry name" value="LolA"/>
    <property type="match status" value="1"/>
</dbReference>
<dbReference type="GO" id="GO:0042597">
    <property type="term" value="C:periplasmic space"/>
    <property type="evidence" value="ECO:0007669"/>
    <property type="project" value="UniProtKB-SubCell"/>
</dbReference>
<evidence type="ECO:0000256" key="5">
    <source>
        <dbReference type="ARBA" id="ARBA00022448"/>
    </source>
</evidence>
<dbReference type="GO" id="GO:0044874">
    <property type="term" value="P:lipoprotein localization to outer membrane"/>
    <property type="evidence" value="ECO:0007669"/>
    <property type="project" value="UniProtKB-UniRule"/>
</dbReference>
<dbReference type="GO" id="GO:0042953">
    <property type="term" value="P:lipoprotein transport"/>
    <property type="evidence" value="ECO:0007669"/>
    <property type="project" value="InterPro"/>
</dbReference>
<accession>A0A7H9BHZ2</accession>
<comment type="subunit">
    <text evidence="3 10">Monomer.</text>
</comment>
<keyword evidence="9 10" id="KW-0143">Chaperone</keyword>
<dbReference type="PANTHER" id="PTHR35869">
    <property type="entry name" value="OUTER-MEMBRANE LIPOPROTEIN CARRIER PROTEIN"/>
    <property type="match status" value="1"/>
</dbReference>
<evidence type="ECO:0000256" key="6">
    <source>
        <dbReference type="ARBA" id="ARBA00022729"/>
    </source>
</evidence>
<dbReference type="SUPFAM" id="SSF89392">
    <property type="entry name" value="Prokaryotic lipoproteins and lipoprotein localization factors"/>
    <property type="match status" value="1"/>
</dbReference>
<dbReference type="PANTHER" id="PTHR35869:SF1">
    <property type="entry name" value="OUTER-MEMBRANE LIPOPROTEIN CARRIER PROTEIN"/>
    <property type="match status" value="1"/>
</dbReference>
<comment type="subcellular location">
    <subcellularLocation>
        <location evidence="1 10">Periplasm</location>
    </subcellularLocation>
</comment>
<evidence type="ECO:0000313" key="12">
    <source>
        <dbReference type="Proteomes" id="UP000509597"/>
    </source>
</evidence>
<keyword evidence="12" id="KW-1185">Reference proteome</keyword>
<dbReference type="InterPro" id="IPR004564">
    <property type="entry name" value="OM_lipoprot_carrier_LolA-like"/>
</dbReference>
<keyword evidence="5 10" id="KW-0813">Transport</keyword>
<dbReference type="Pfam" id="PF03548">
    <property type="entry name" value="LolA"/>
    <property type="match status" value="1"/>
</dbReference>
<comment type="similarity">
    <text evidence="2 10">Belongs to the LolA family.</text>
</comment>
<dbReference type="InterPro" id="IPR029046">
    <property type="entry name" value="LolA/LolB/LppX"/>
</dbReference>
<evidence type="ECO:0000256" key="3">
    <source>
        <dbReference type="ARBA" id="ARBA00011245"/>
    </source>
</evidence>
<evidence type="ECO:0000256" key="10">
    <source>
        <dbReference type="HAMAP-Rule" id="MF_00240"/>
    </source>
</evidence>
<evidence type="ECO:0000256" key="2">
    <source>
        <dbReference type="ARBA" id="ARBA00007615"/>
    </source>
</evidence>
<feature type="signal peptide" evidence="10">
    <location>
        <begin position="1"/>
        <end position="25"/>
    </location>
</feature>
<reference evidence="11 12" key="1">
    <citation type="submission" date="2020-07" db="EMBL/GenBank/DDBJ databases">
        <title>Complete genome sequence of Chitinibacter sp. 2T18.</title>
        <authorList>
            <person name="Bae J.-W."/>
            <person name="Choi J.-W."/>
        </authorList>
    </citation>
    <scope>NUCLEOTIDE SEQUENCE [LARGE SCALE GENOMIC DNA]</scope>
    <source>
        <strain evidence="11 12">2T18</strain>
    </source>
</reference>
<dbReference type="Proteomes" id="UP000509597">
    <property type="component" value="Chromosome"/>
</dbReference>
<keyword evidence="7 10" id="KW-0574">Periplasm</keyword>
<proteinExistence type="inferred from homology"/>
<dbReference type="InterPro" id="IPR018323">
    <property type="entry name" value="OM_lipoprot_carrier_LolA_Pbac"/>
</dbReference>
<keyword evidence="11" id="KW-0449">Lipoprotein</keyword>